<dbReference type="Proteomes" id="UP000482295">
    <property type="component" value="Unassembled WGS sequence"/>
</dbReference>
<keyword evidence="2" id="KW-1185">Reference proteome</keyword>
<sequence length="275" mass="31723">MRNQEQNAGREVLDSVFSNHPLYRLISGACTKYERELTLSDIRMEDFFVETANCLDEVKEKDNDPAFQEEICEGMWDSTWSRLSRKSQSINKDEINLATCVVQTLLIVCLIFSEPHCYLVEILMRTAERNYSSRREEILSAVQKFMWRYGEDSLRAWVSDFMSVDNTSYLSEEIASALHGEEEIVEEETSDGKYPPVKVRMKILGELLKECDLWTNNHDRTKVARLMSNIIGTSYNNALNNLNNGLTLNEKQHGKDIDNVNKVLDSLKSDLQIKC</sequence>
<dbReference type="EMBL" id="VVIQ01000010">
    <property type="protein sequence ID" value="MUL28492.1"/>
    <property type="molecule type" value="Genomic_DNA"/>
</dbReference>
<evidence type="ECO:0000313" key="1">
    <source>
        <dbReference type="EMBL" id="MUL28492.1"/>
    </source>
</evidence>
<dbReference type="RefSeq" id="WP_155716380.1">
    <property type="nucleotide sequence ID" value="NZ_VVIQ01000010.1"/>
</dbReference>
<proteinExistence type="predicted"/>
<name>A0A7C9LCJ6_9BACT</name>
<evidence type="ECO:0000313" key="2">
    <source>
        <dbReference type="Proteomes" id="UP000482295"/>
    </source>
</evidence>
<dbReference type="AlphaFoldDB" id="A0A7C9LCJ6"/>
<protein>
    <submittedName>
        <fullName evidence="1">Uncharacterized protein</fullName>
    </submittedName>
</protein>
<gene>
    <name evidence="1" type="ORF">F0475_09305</name>
</gene>
<organism evidence="1 2">
    <name type="scientific">Prevotella vespertina</name>
    <dbReference type="NCBI Taxonomy" id="2608404"/>
    <lineage>
        <taxon>Bacteria</taxon>
        <taxon>Pseudomonadati</taxon>
        <taxon>Bacteroidota</taxon>
        <taxon>Bacteroidia</taxon>
        <taxon>Bacteroidales</taxon>
        <taxon>Prevotellaceae</taxon>
        <taxon>Prevotella</taxon>
    </lineage>
</organism>
<comment type="caution">
    <text evidence="1">The sequence shown here is derived from an EMBL/GenBank/DDBJ whole genome shotgun (WGS) entry which is preliminary data.</text>
</comment>
<reference evidence="1 2" key="1">
    <citation type="submission" date="2019-09" db="EMBL/GenBank/DDBJ databases">
        <title>Prevotella A2879 sp. nov., isolated from an abscess of a patient.</title>
        <authorList>
            <person name="Buhl M."/>
            <person name="Oberhettinger P."/>
        </authorList>
    </citation>
    <scope>NUCLEOTIDE SEQUENCE [LARGE SCALE GENOMIC DNA]</scope>
    <source>
        <strain evidence="1 2">A2879</strain>
    </source>
</reference>
<accession>A0A7C9LCJ6</accession>